<name>A0AA36BQD8_OCTVU</name>
<dbReference type="EMBL" id="OX597834">
    <property type="protein sequence ID" value="CAI9738648.1"/>
    <property type="molecule type" value="Genomic_DNA"/>
</dbReference>
<dbReference type="AlphaFoldDB" id="A0AA36BQD8"/>
<organism evidence="1 2">
    <name type="scientific">Octopus vulgaris</name>
    <name type="common">Common octopus</name>
    <dbReference type="NCBI Taxonomy" id="6645"/>
    <lineage>
        <taxon>Eukaryota</taxon>
        <taxon>Metazoa</taxon>
        <taxon>Spiralia</taxon>
        <taxon>Lophotrochozoa</taxon>
        <taxon>Mollusca</taxon>
        <taxon>Cephalopoda</taxon>
        <taxon>Coleoidea</taxon>
        <taxon>Octopodiformes</taxon>
        <taxon>Octopoda</taxon>
        <taxon>Incirrata</taxon>
        <taxon>Octopodidae</taxon>
        <taxon>Octopus</taxon>
    </lineage>
</organism>
<reference evidence="1" key="1">
    <citation type="submission" date="2023-08" db="EMBL/GenBank/DDBJ databases">
        <authorList>
            <person name="Alioto T."/>
            <person name="Alioto T."/>
            <person name="Gomez Garrido J."/>
        </authorList>
    </citation>
    <scope>NUCLEOTIDE SEQUENCE</scope>
</reference>
<dbReference type="Proteomes" id="UP001162480">
    <property type="component" value="Chromosome 21"/>
</dbReference>
<proteinExistence type="predicted"/>
<accession>A0AA36BQD8</accession>
<evidence type="ECO:0000313" key="2">
    <source>
        <dbReference type="Proteomes" id="UP001162480"/>
    </source>
</evidence>
<protein>
    <submittedName>
        <fullName evidence="1">Uncharacterized protein</fullName>
    </submittedName>
</protein>
<evidence type="ECO:0000313" key="1">
    <source>
        <dbReference type="EMBL" id="CAI9738648.1"/>
    </source>
</evidence>
<gene>
    <name evidence="1" type="ORF">OCTVUL_1B000057</name>
</gene>
<sequence length="114" mass="12476">MVVMATDKGELRTLAHKTAIIDGPLLATTSTKPPITPTSFLLMNIRGLLQKNSKCKTEHLKNLSACNQALCIALDLSFWNVLHSSGTSFLEIILSYTRPLIFGAEGFRGLMVDL</sequence>
<keyword evidence="2" id="KW-1185">Reference proteome</keyword>